<evidence type="ECO:0000313" key="3">
    <source>
        <dbReference type="Proteomes" id="UP000219636"/>
    </source>
</evidence>
<protein>
    <submittedName>
        <fullName evidence="2">AbrB family looped-hinge helix DNA binding protein</fullName>
    </submittedName>
</protein>
<dbReference type="InterPro" id="IPR037914">
    <property type="entry name" value="SpoVT-AbrB_sf"/>
</dbReference>
<reference evidence="3" key="1">
    <citation type="submission" date="2017-08" db="EMBL/GenBank/DDBJ databases">
        <authorList>
            <person name="Varghese N."/>
            <person name="Submissions S."/>
        </authorList>
    </citation>
    <scope>NUCLEOTIDE SEQUENCE [LARGE SCALE GENOMIC DNA]</scope>
    <source>
        <strain evidence="3">JC22</strain>
    </source>
</reference>
<dbReference type="GO" id="GO:0003677">
    <property type="term" value="F:DNA binding"/>
    <property type="evidence" value="ECO:0007669"/>
    <property type="project" value="InterPro"/>
</dbReference>
<dbReference type="SUPFAM" id="SSF89447">
    <property type="entry name" value="AbrB/MazE/MraZ-like"/>
    <property type="match status" value="1"/>
</dbReference>
<organism evidence="2 3">
    <name type="scientific">Ureibacillus xyleni</name>
    <dbReference type="NCBI Taxonomy" id="614648"/>
    <lineage>
        <taxon>Bacteria</taxon>
        <taxon>Bacillati</taxon>
        <taxon>Bacillota</taxon>
        <taxon>Bacilli</taxon>
        <taxon>Bacillales</taxon>
        <taxon>Caryophanaceae</taxon>
        <taxon>Ureibacillus</taxon>
    </lineage>
</organism>
<evidence type="ECO:0000313" key="2">
    <source>
        <dbReference type="EMBL" id="SOC25350.1"/>
    </source>
</evidence>
<dbReference type="Proteomes" id="UP000219636">
    <property type="component" value="Unassembled WGS sequence"/>
</dbReference>
<dbReference type="SMART" id="SM00966">
    <property type="entry name" value="SpoVT_AbrB"/>
    <property type="match status" value="1"/>
</dbReference>
<name>A0A285TPZ8_9BACL</name>
<accession>A0A285TPZ8</accession>
<dbReference type="InterPro" id="IPR007159">
    <property type="entry name" value="SpoVT-AbrB_dom"/>
</dbReference>
<dbReference type="RefSeq" id="WP_097075190.1">
    <property type="nucleotide sequence ID" value="NZ_OBMQ01000018.1"/>
</dbReference>
<proteinExistence type="predicted"/>
<dbReference type="OrthoDB" id="71707at2"/>
<feature type="domain" description="SpoVT-AbrB" evidence="1">
    <location>
        <begin position="7"/>
        <end position="50"/>
    </location>
</feature>
<dbReference type="EMBL" id="OBMQ01000018">
    <property type="protein sequence ID" value="SOC25350.1"/>
    <property type="molecule type" value="Genomic_DNA"/>
</dbReference>
<evidence type="ECO:0000259" key="1">
    <source>
        <dbReference type="SMART" id="SM00966"/>
    </source>
</evidence>
<dbReference type="AlphaFoldDB" id="A0A285TPZ8"/>
<sequence length="95" mass="10825">MDTPKKIKVSKQRQMTIPKEFFDALQMQDEVTVELVEGGILIKPIHKLPDGFVEQILQSLVEKGFSGQELVEKFKEATQSVGWTTFRATDEENTI</sequence>
<dbReference type="Gene3D" id="2.10.260.10">
    <property type="match status" value="1"/>
</dbReference>
<dbReference type="Pfam" id="PF04014">
    <property type="entry name" value="MazE_antitoxin"/>
    <property type="match status" value="1"/>
</dbReference>
<keyword evidence="3" id="KW-1185">Reference proteome</keyword>
<gene>
    <name evidence="2" type="ORF">SAMN05880501_11879</name>
</gene>